<protein>
    <submittedName>
        <fullName evidence="1">Uncharacterized protein</fullName>
    </submittedName>
</protein>
<feature type="non-terminal residue" evidence="1">
    <location>
        <position position="1"/>
    </location>
</feature>
<sequence>MLYLINKLKSNTFSSSRRKQIEEISNNIQEARRIFERLETETRRLALSKENEIFQKQKRPQTTSMPISQSDFVDEIFYHQIEKRAKQADQERREAARRARDLFHRQSVELNVCLDTDKHTEFTPQPIPLNSSNRTIPKEKKLEIEVEENETPAFPIFTLDNSNKFNIEEESKPTSITVGHQQS</sequence>
<dbReference type="Proteomes" id="UP000681967">
    <property type="component" value="Unassembled WGS sequence"/>
</dbReference>
<evidence type="ECO:0000313" key="1">
    <source>
        <dbReference type="EMBL" id="CAF5138648.1"/>
    </source>
</evidence>
<dbReference type="EMBL" id="CAJOBH010251142">
    <property type="protein sequence ID" value="CAF5138648.1"/>
    <property type="molecule type" value="Genomic_DNA"/>
</dbReference>
<dbReference type="AlphaFoldDB" id="A0A8S3FSJ1"/>
<reference evidence="1" key="1">
    <citation type="submission" date="2021-02" db="EMBL/GenBank/DDBJ databases">
        <authorList>
            <person name="Nowell W R."/>
        </authorList>
    </citation>
    <scope>NUCLEOTIDE SEQUENCE</scope>
</reference>
<comment type="caution">
    <text evidence="1">The sequence shown here is derived from an EMBL/GenBank/DDBJ whole genome shotgun (WGS) entry which is preliminary data.</text>
</comment>
<name>A0A8S3FSJ1_9BILA</name>
<gene>
    <name evidence="1" type="ORF">BYL167_LOCUS69774</name>
</gene>
<proteinExistence type="predicted"/>
<accession>A0A8S3FSJ1</accession>
<organism evidence="1 2">
    <name type="scientific">Rotaria magnacalcarata</name>
    <dbReference type="NCBI Taxonomy" id="392030"/>
    <lineage>
        <taxon>Eukaryota</taxon>
        <taxon>Metazoa</taxon>
        <taxon>Spiralia</taxon>
        <taxon>Gnathifera</taxon>
        <taxon>Rotifera</taxon>
        <taxon>Eurotatoria</taxon>
        <taxon>Bdelloidea</taxon>
        <taxon>Philodinida</taxon>
        <taxon>Philodinidae</taxon>
        <taxon>Rotaria</taxon>
    </lineage>
</organism>
<evidence type="ECO:0000313" key="2">
    <source>
        <dbReference type="Proteomes" id="UP000681967"/>
    </source>
</evidence>